<evidence type="ECO:0000256" key="2">
    <source>
        <dbReference type="PIRSR" id="PIRSR640198-1"/>
    </source>
</evidence>
<gene>
    <name evidence="6" type="ORF">MGLY_20130</name>
</gene>
<dbReference type="OrthoDB" id="9813719at2"/>
<dbReference type="PROSITE" id="PS51459">
    <property type="entry name" value="FIDO"/>
    <property type="match status" value="1"/>
</dbReference>
<dbReference type="InterPro" id="IPR036388">
    <property type="entry name" value="WH-like_DNA-bd_sf"/>
</dbReference>
<accession>A0A6I5ZSW1</accession>
<dbReference type="RefSeq" id="WP_156273484.1">
    <property type="nucleotide sequence ID" value="NZ_CP046244.1"/>
</dbReference>
<dbReference type="PANTHER" id="PTHR13504:SF38">
    <property type="entry name" value="FIDO DOMAIN-CONTAINING PROTEIN"/>
    <property type="match status" value="1"/>
</dbReference>
<name>A0A6I5ZSW1_9FIRM</name>
<feature type="domain" description="Fido" evidence="5">
    <location>
        <begin position="132"/>
        <end position="283"/>
    </location>
</feature>
<dbReference type="PANTHER" id="PTHR13504">
    <property type="entry name" value="FIDO DOMAIN-CONTAINING PROTEIN DDB_G0283145"/>
    <property type="match status" value="1"/>
</dbReference>
<dbReference type="Gene3D" id="1.10.3290.10">
    <property type="entry name" value="Fido-like domain"/>
    <property type="match status" value="1"/>
</dbReference>
<dbReference type="InterPro" id="IPR036597">
    <property type="entry name" value="Fido-like_dom_sf"/>
</dbReference>
<feature type="binding site" evidence="3">
    <location>
        <begin position="261"/>
        <end position="262"/>
    </location>
    <ligand>
        <name>ATP</name>
        <dbReference type="ChEBI" id="CHEBI:30616"/>
    </ligand>
</feature>
<protein>
    <recommendedName>
        <fullName evidence="5">Fido domain-containing protein</fullName>
    </recommendedName>
</protein>
<feature type="binding site" evidence="1">
    <location>
        <position position="261"/>
    </location>
    <ligand>
        <name>ATP</name>
        <dbReference type="ChEBI" id="CHEBI:30616"/>
    </ligand>
</feature>
<dbReference type="InterPro" id="IPR003812">
    <property type="entry name" value="Fido"/>
</dbReference>
<dbReference type="Gene3D" id="1.10.10.10">
    <property type="entry name" value="Winged helix-like DNA-binding domain superfamily/Winged helix DNA-binding domain"/>
    <property type="match status" value="1"/>
</dbReference>
<keyword evidence="1" id="KW-0067">ATP-binding</keyword>
<keyword evidence="1" id="KW-0547">Nucleotide-binding</keyword>
<reference evidence="6 7" key="1">
    <citation type="submission" date="2019-11" db="EMBL/GenBank/DDBJ databases">
        <title>Genome sequence of Moorella glycerini DSM11254.</title>
        <authorList>
            <person name="Poehlein A."/>
            <person name="Boeer T."/>
            <person name="Daniel R."/>
        </authorList>
    </citation>
    <scope>NUCLEOTIDE SEQUENCE [LARGE SCALE GENOMIC DNA]</scope>
    <source>
        <strain evidence="6 7">DSM 11254</strain>
    </source>
</reference>
<dbReference type="InterPro" id="IPR026287">
    <property type="entry name" value="SoFic-like"/>
</dbReference>
<dbReference type="InterPro" id="IPR011991">
    <property type="entry name" value="ArsR-like_HTH"/>
</dbReference>
<dbReference type="Proteomes" id="UP000425916">
    <property type="component" value="Chromosome"/>
</dbReference>
<feature type="transmembrane region" description="Helical" evidence="4">
    <location>
        <begin position="232"/>
        <end position="256"/>
    </location>
</feature>
<evidence type="ECO:0000256" key="3">
    <source>
        <dbReference type="PIRSR" id="PIRSR640198-2"/>
    </source>
</evidence>
<dbReference type="SUPFAM" id="SSF140931">
    <property type="entry name" value="Fic-like"/>
    <property type="match status" value="1"/>
</dbReference>
<keyword evidence="4" id="KW-1133">Transmembrane helix</keyword>
<dbReference type="Pfam" id="PF13784">
    <property type="entry name" value="Fic_N"/>
    <property type="match status" value="1"/>
</dbReference>
<evidence type="ECO:0000313" key="6">
    <source>
        <dbReference type="EMBL" id="QGP92627.1"/>
    </source>
</evidence>
<keyword evidence="4" id="KW-0472">Membrane</keyword>
<dbReference type="AlphaFoldDB" id="A0A6I5ZSW1"/>
<proteinExistence type="predicted"/>
<evidence type="ECO:0000259" key="5">
    <source>
        <dbReference type="PROSITE" id="PS51459"/>
    </source>
</evidence>
<dbReference type="InterPro" id="IPR036390">
    <property type="entry name" value="WH_DNA-bd_sf"/>
</dbReference>
<feature type="active site" evidence="2">
    <location>
        <position position="219"/>
    </location>
</feature>
<feature type="binding site" evidence="3">
    <location>
        <begin position="223"/>
        <end position="230"/>
    </location>
    <ligand>
        <name>ATP</name>
        <dbReference type="ChEBI" id="CHEBI:30616"/>
    </ligand>
</feature>
<evidence type="ECO:0000256" key="4">
    <source>
        <dbReference type="SAM" id="Phobius"/>
    </source>
</evidence>
<dbReference type="EMBL" id="CP046244">
    <property type="protein sequence ID" value="QGP92627.1"/>
    <property type="molecule type" value="Genomic_DNA"/>
</dbReference>
<dbReference type="InterPro" id="IPR040198">
    <property type="entry name" value="Fido_containing"/>
</dbReference>
<dbReference type="InterPro" id="IPR025758">
    <property type="entry name" value="Fic/DOC_N"/>
</dbReference>
<keyword evidence="4" id="KW-0812">Transmembrane</keyword>
<dbReference type="Pfam" id="PF02661">
    <property type="entry name" value="Fic"/>
    <property type="match status" value="1"/>
</dbReference>
<feature type="binding site" evidence="1">
    <location>
        <position position="82"/>
    </location>
    <ligand>
        <name>ATP</name>
        <dbReference type="ChEBI" id="CHEBI:30616"/>
    </ligand>
</feature>
<keyword evidence="7" id="KW-1185">Reference proteome</keyword>
<feature type="binding site" evidence="1">
    <location>
        <position position="219"/>
    </location>
    <ligand>
        <name>ATP</name>
        <dbReference type="ChEBI" id="CHEBI:30616"/>
    </ligand>
</feature>
<dbReference type="CDD" id="cd00090">
    <property type="entry name" value="HTH_ARSR"/>
    <property type="match status" value="1"/>
</dbReference>
<dbReference type="SUPFAM" id="SSF46785">
    <property type="entry name" value="Winged helix' DNA-binding domain"/>
    <property type="match status" value="1"/>
</dbReference>
<dbReference type="PIRSF" id="PIRSF038925">
    <property type="entry name" value="AMP-prot_trans"/>
    <property type="match status" value="1"/>
</dbReference>
<dbReference type="GO" id="GO:0005524">
    <property type="term" value="F:ATP binding"/>
    <property type="evidence" value="ECO:0007669"/>
    <property type="project" value="UniProtKB-KW"/>
</dbReference>
<organism evidence="6 7">
    <name type="scientific">Neomoorella glycerini</name>
    <dbReference type="NCBI Taxonomy" id="55779"/>
    <lineage>
        <taxon>Bacteria</taxon>
        <taxon>Bacillati</taxon>
        <taxon>Bacillota</taxon>
        <taxon>Clostridia</taxon>
        <taxon>Neomoorellales</taxon>
        <taxon>Neomoorellaceae</taxon>
        <taxon>Neomoorella</taxon>
    </lineage>
</organism>
<evidence type="ECO:0000313" key="7">
    <source>
        <dbReference type="Proteomes" id="UP000425916"/>
    </source>
</evidence>
<sequence length="394" mass="45028">MKPENFTKLAPGRTIWMPEGFWAFVPDPLPPNIDWNSNLVTALSAADRAVGELAGLGRNLPNPHLLINPFIRREAVLSSRIEGTRASLSDIYAYEVGQLRFWEYMDTEDVREVVNYIRALEYGLQRMNDLPLSLRLIRELHGILMEGVRGSSRAPGEFRRVQNWIGPPGCSAAEAHFVPPPVSEMHQALDKLERFLHDEQGLPPLIKAALAHYQFEAIHPFLDGNGRMGRMLIILLLCNWGILPQPLLYLSAYFAMYRDTYYECLQSVSTRGDWNKWLLFFLQGVESQARDAILRAKRLQDLQRNYHQRLARTRVPATTLRLVDFLFEYPVVSVPQLARYLDITFTATSKHVKALEEEGILRRAGERKRNQLYVAVEVLAAIENPLTSDSSSTR</sequence>
<feature type="binding site" evidence="1">
    <location>
        <begin position="224"/>
        <end position="230"/>
    </location>
    <ligand>
        <name>ATP</name>
        <dbReference type="ChEBI" id="CHEBI:30616"/>
    </ligand>
</feature>
<evidence type="ECO:0000256" key="1">
    <source>
        <dbReference type="PIRSR" id="PIRSR038925-1"/>
    </source>
</evidence>